<gene>
    <name evidence="1" type="ORF">L227DRAFT_657508</name>
</gene>
<sequence length="419" mass="47112">MSIHHCPTELLELVVDNVTCQATLRNLRSVDSTFCALATPRAFHTAYVTNLPESATGLKSLMECDDFARHVHSLVFRWTDAADDIRGNQDLQRSMQVALISVFAQLHRFPALSALDLKFCPRLFLHRRNAAGLIANLDEPAQRLFLQSIIIQSLARNTDFPHIRSLTLGNLVPFPLACYQETGFAQLLEKVERLDISVHGTNNLHSPGQNTEELWEWTWQEIVPIRLLGPPQAQLTSLSITSDQPVGRVPHVELGGLFYPALQHLALGGVTFTGARRVEDFVARHRRTLTSLVLDSCPMHVTERLNGPDRTWAEVCDRFNAELQELVDLDITLRTKWGLDDMEKAPQMRLTYETSLTGFGYNRGSGCEQFESADRSALERLVAAVKSRKQRRGPQSLRPPPLSGIILRQNTEPFVVPIL</sequence>
<dbReference type="AlphaFoldDB" id="A0A5C2RTQ3"/>
<evidence type="ECO:0000313" key="1">
    <source>
        <dbReference type="EMBL" id="RPD54601.1"/>
    </source>
</evidence>
<evidence type="ECO:0000313" key="2">
    <source>
        <dbReference type="Proteomes" id="UP000313359"/>
    </source>
</evidence>
<reference evidence="1" key="1">
    <citation type="journal article" date="2018" name="Genome Biol. Evol.">
        <title>Genomics and development of Lentinus tigrinus, a white-rot wood-decaying mushroom with dimorphic fruiting bodies.</title>
        <authorList>
            <person name="Wu B."/>
            <person name="Xu Z."/>
            <person name="Knudson A."/>
            <person name="Carlson A."/>
            <person name="Chen N."/>
            <person name="Kovaka S."/>
            <person name="LaButti K."/>
            <person name="Lipzen A."/>
            <person name="Pennachio C."/>
            <person name="Riley R."/>
            <person name="Schakwitz W."/>
            <person name="Umezawa K."/>
            <person name="Ohm R.A."/>
            <person name="Grigoriev I.V."/>
            <person name="Nagy L.G."/>
            <person name="Gibbons J."/>
            <person name="Hibbett D."/>
        </authorList>
    </citation>
    <scope>NUCLEOTIDE SEQUENCE [LARGE SCALE GENOMIC DNA]</scope>
    <source>
        <strain evidence="1">ALCF2SS1-6</strain>
    </source>
</reference>
<keyword evidence="2" id="KW-1185">Reference proteome</keyword>
<dbReference type="PANTHER" id="PTHR42057">
    <property type="entry name" value="F-BOX DOMAIN PROTEIN (AFU_ORTHOLOGUE AFUA_4G00200)"/>
    <property type="match status" value="1"/>
</dbReference>
<evidence type="ECO:0008006" key="3">
    <source>
        <dbReference type="Google" id="ProtNLM"/>
    </source>
</evidence>
<dbReference type="EMBL" id="ML122304">
    <property type="protein sequence ID" value="RPD54601.1"/>
    <property type="molecule type" value="Genomic_DNA"/>
</dbReference>
<dbReference type="PANTHER" id="PTHR42057:SF2">
    <property type="entry name" value="F-BOX DOMAIN PROTEIN (AFU_ORTHOLOGUE AFUA_4G00200)-RELATED"/>
    <property type="match status" value="1"/>
</dbReference>
<dbReference type="OrthoDB" id="2858653at2759"/>
<protein>
    <recommendedName>
        <fullName evidence="3">F-box domain-containing protein</fullName>
    </recommendedName>
</protein>
<name>A0A5C2RTQ3_9APHY</name>
<dbReference type="Proteomes" id="UP000313359">
    <property type="component" value="Unassembled WGS sequence"/>
</dbReference>
<accession>A0A5C2RTQ3</accession>
<organism evidence="1 2">
    <name type="scientific">Lentinus tigrinus ALCF2SS1-6</name>
    <dbReference type="NCBI Taxonomy" id="1328759"/>
    <lineage>
        <taxon>Eukaryota</taxon>
        <taxon>Fungi</taxon>
        <taxon>Dikarya</taxon>
        <taxon>Basidiomycota</taxon>
        <taxon>Agaricomycotina</taxon>
        <taxon>Agaricomycetes</taxon>
        <taxon>Polyporales</taxon>
        <taxon>Polyporaceae</taxon>
        <taxon>Lentinus</taxon>
    </lineage>
</organism>
<proteinExistence type="predicted"/>